<evidence type="ECO:0000313" key="2">
    <source>
        <dbReference type="Proteomes" id="UP001151752"/>
    </source>
</evidence>
<sequence>MIYLKNWRRDMGGEYPPGRCSSPFGNCTHGDSEKEPFIAAHNM</sequence>
<feature type="non-terminal residue" evidence="1">
    <location>
        <position position="1"/>
    </location>
</feature>
<organism evidence="1 2">
    <name type="scientific">Salix koriyanagi</name>
    <dbReference type="NCBI Taxonomy" id="2511006"/>
    <lineage>
        <taxon>Eukaryota</taxon>
        <taxon>Viridiplantae</taxon>
        <taxon>Streptophyta</taxon>
        <taxon>Embryophyta</taxon>
        <taxon>Tracheophyta</taxon>
        <taxon>Spermatophyta</taxon>
        <taxon>Magnoliopsida</taxon>
        <taxon>eudicotyledons</taxon>
        <taxon>Gunneridae</taxon>
        <taxon>Pentapetalae</taxon>
        <taxon>rosids</taxon>
        <taxon>fabids</taxon>
        <taxon>Malpighiales</taxon>
        <taxon>Salicaceae</taxon>
        <taxon>Saliceae</taxon>
        <taxon>Salix</taxon>
    </lineage>
</organism>
<gene>
    <name evidence="1" type="ORF">OIU74_003007</name>
</gene>
<protein>
    <submittedName>
        <fullName evidence="1">Uncharacterized protein</fullName>
    </submittedName>
</protein>
<dbReference type="EMBL" id="JAPFFM010000010">
    <property type="protein sequence ID" value="KAJ6737956.1"/>
    <property type="molecule type" value="Genomic_DNA"/>
</dbReference>
<keyword evidence="2" id="KW-1185">Reference proteome</keyword>
<dbReference type="Proteomes" id="UP001151752">
    <property type="component" value="Chromosome 4"/>
</dbReference>
<comment type="caution">
    <text evidence="1">The sequence shown here is derived from an EMBL/GenBank/DDBJ whole genome shotgun (WGS) entry which is preliminary data.</text>
</comment>
<reference evidence="1" key="2">
    <citation type="journal article" date="2023" name="Int. J. Mol. Sci.">
        <title>De Novo Assembly and Annotation of 11 Diverse Shrub Willow (Salix) Genomes Reveals Novel Gene Organization in Sex-Linked Regions.</title>
        <authorList>
            <person name="Hyden B."/>
            <person name="Feng K."/>
            <person name="Yates T.B."/>
            <person name="Jawdy S."/>
            <person name="Cereghino C."/>
            <person name="Smart L.B."/>
            <person name="Muchero W."/>
        </authorList>
    </citation>
    <scope>NUCLEOTIDE SEQUENCE</scope>
    <source>
        <tissue evidence="1">Shoot tip</tissue>
    </source>
</reference>
<evidence type="ECO:0000313" key="1">
    <source>
        <dbReference type="EMBL" id="KAJ6737956.1"/>
    </source>
</evidence>
<reference evidence="1" key="1">
    <citation type="submission" date="2022-11" db="EMBL/GenBank/DDBJ databases">
        <authorList>
            <person name="Hyden B.L."/>
            <person name="Feng K."/>
            <person name="Yates T."/>
            <person name="Jawdy S."/>
            <person name="Smart L.B."/>
            <person name="Muchero W."/>
        </authorList>
    </citation>
    <scope>NUCLEOTIDE SEQUENCE</scope>
    <source>
        <tissue evidence="1">Shoot tip</tissue>
    </source>
</reference>
<accession>A0A9Q0UWV6</accession>
<dbReference type="Gene3D" id="3.20.20.80">
    <property type="entry name" value="Glycosidases"/>
    <property type="match status" value="1"/>
</dbReference>
<proteinExistence type="predicted"/>
<dbReference type="AlphaFoldDB" id="A0A9Q0UWV6"/>
<name>A0A9Q0UWV6_9ROSI</name>